<feature type="domain" description="N-acetyltransferase" evidence="3">
    <location>
        <begin position="5"/>
        <end position="183"/>
    </location>
</feature>
<gene>
    <name evidence="4" type="ORF">GCM10022402_15990</name>
</gene>
<dbReference type="Gene3D" id="3.40.630.30">
    <property type="match status" value="1"/>
</dbReference>
<dbReference type="SUPFAM" id="SSF55729">
    <property type="entry name" value="Acyl-CoA N-acyltransferases (Nat)"/>
    <property type="match status" value="1"/>
</dbReference>
<dbReference type="InterPro" id="IPR000182">
    <property type="entry name" value="GNAT_dom"/>
</dbReference>
<dbReference type="Proteomes" id="UP001500908">
    <property type="component" value="Unassembled WGS sequence"/>
</dbReference>
<evidence type="ECO:0000256" key="2">
    <source>
        <dbReference type="ARBA" id="ARBA00023315"/>
    </source>
</evidence>
<accession>A0ABP7FCU5</accession>
<dbReference type="InterPro" id="IPR016181">
    <property type="entry name" value="Acyl_CoA_acyltransferase"/>
</dbReference>
<sequence length="204" mass="23322">METDIELWELNAPAFTKAIPALLDVYVHAMKPPSDQLSGRRAIMERHAHLPRFHCVLAALPGGEATVGFAYGFHGQEGQWWHDVVTDELRLYDPAAVHQWFSDSFEVAEVHVHPQWQGQGVGRRMLERLTAQRRERTAVLSTPSNATPAHGLYHSYGFIEILTNFHFPGSPHQAFTVMAAWLPLRRERGRRRPADRSRGWRWTG</sequence>
<keyword evidence="1" id="KW-0808">Transferase</keyword>
<organism evidence="4 5">
    <name type="scientific">Salinactinospora qingdaonensis</name>
    <dbReference type="NCBI Taxonomy" id="702744"/>
    <lineage>
        <taxon>Bacteria</taxon>
        <taxon>Bacillati</taxon>
        <taxon>Actinomycetota</taxon>
        <taxon>Actinomycetes</taxon>
        <taxon>Streptosporangiales</taxon>
        <taxon>Nocardiopsidaceae</taxon>
        <taxon>Salinactinospora</taxon>
    </lineage>
</organism>
<keyword evidence="2" id="KW-0012">Acyltransferase</keyword>
<comment type="caution">
    <text evidence="4">The sequence shown here is derived from an EMBL/GenBank/DDBJ whole genome shotgun (WGS) entry which is preliminary data.</text>
</comment>
<dbReference type="Pfam" id="PF13508">
    <property type="entry name" value="Acetyltransf_7"/>
    <property type="match status" value="1"/>
</dbReference>
<dbReference type="PANTHER" id="PTHR43877">
    <property type="entry name" value="AMINOALKYLPHOSPHONATE N-ACETYLTRANSFERASE-RELATED-RELATED"/>
    <property type="match status" value="1"/>
</dbReference>
<evidence type="ECO:0000256" key="1">
    <source>
        <dbReference type="ARBA" id="ARBA00022679"/>
    </source>
</evidence>
<proteinExistence type="predicted"/>
<reference evidence="5" key="1">
    <citation type="journal article" date="2019" name="Int. J. Syst. Evol. Microbiol.">
        <title>The Global Catalogue of Microorganisms (GCM) 10K type strain sequencing project: providing services to taxonomists for standard genome sequencing and annotation.</title>
        <authorList>
            <consortium name="The Broad Institute Genomics Platform"/>
            <consortium name="The Broad Institute Genome Sequencing Center for Infectious Disease"/>
            <person name="Wu L."/>
            <person name="Ma J."/>
        </authorList>
    </citation>
    <scope>NUCLEOTIDE SEQUENCE [LARGE SCALE GENOMIC DNA]</scope>
    <source>
        <strain evidence="5">JCM 17137</strain>
    </source>
</reference>
<dbReference type="RefSeq" id="WP_344968994.1">
    <property type="nucleotide sequence ID" value="NZ_BAABDD010000005.1"/>
</dbReference>
<keyword evidence="5" id="KW-1185">Reference proteome</keyword>
<dbReference type="EMBL" id="BAABDD010000005">
    <property type="protein sequence ID" value="GAA3736653.1"/>
    <property type="molecule type" value="Genomic_DNA"/>
</dbReference>
<evidence type="ECO:0000313" key="5">
    <source>
        <dbReference type="Proteomes" id="UP001500908"/>
    </source>
</evidence>
<evidence type="ECO:0000313" key="4">
    <source>
        <dbReference type="EMBL" id="GAA3736653.1"/>
    </source>
</evidence>
<dbReference type="InterPro" id="IPR050832">
    <property type="entry name" value="Bact_Acetyltransf"/>
</dbReference>
<dbReference type="CDD" id="cd04301">
    <property type="entry name" value="NAT_SF"/>
    <property type="match status" value="1"/>
</dbReference>
<evidence type="ECO:0000259" key="3">
    <source>
        <dbReference type="PROSITE" id="PS51186"/>
    </source>
</evidence>
<dbReference type="PROSITE" id="PS51186">
    <property type="entry name" value="GNAT"/>
    <property type="match status" value="1"/>
</dbReference>
<protein>
    <submittedName>
        <fullName evidence="4">GNAT family N-acetyltransferase</fullName>
    </submittedName>
</protein>
<name>A0ABP7FCU5_9ACTN</name>